<dbReference type="GO" id="GO:0000271">
    <property type="term" value="P:polysaccharide biosynthetic process"/>
    <property type="evidence" value="ECO:0007669"/>
    <property type="project" value="InterPro"/>
</dbReference>
<feature type="transmembrane region" description="Helical" evidence="6">
    <location>
        <begin position="7"/>
        <end position="28"/>
    </location>
</feature>
<organism evidence="8 9">
    <name type="scientific">Glutamicibacter arilaitensis</name>
    <dbReference type="NCBI Taxonomy" id="256701"/>
    <lineage>
        <taxon>Bacteria</taxon>
        <taxon>Bacillati</taxon>
        <taxon>Actinomycetota</taxon>
        <taxon>Actinomycetes</taxon>
        <taxon>Micrococcales</taxon>
        <taxon>Micrococcaceae</taxon>
        <taxon>Glutamicibacter</taxon>
    </lineage>
</organism>
<dbReference type="Proteomes" id="UP000235739">
    <property type="component" value="Unassembled WGS sequence"/>
</dbReference>
<evidence type="ECO:0000313" key="9">
    <source>
        <dbReference type="Proteomes" id="UP000235739"/>
    </source>
</evidence>
<feature type="domain" description="GtrA/DPMS transmembrane" evidence="7">
    <location>
        <begin position="9"/>
        <end position="140"/>
    </location>
</feature>
<evidence type="ECO:0000256" key="3">
    <source>
        <dbReference type="ARBA" id="ARBA00022692"/>
    </source>
</evidence>
<dbReference type="EMBL" id="PNQX01000002">
    <property type="protein sequence ID" value="PMQ19527.1"/>
    <property type="molecule type" value="Genomic_DNA"/>
</dbReference>
<proteinExistence type="inferred from homology"/>
<sequence>MNTASRLVRFLGVGGFCFIVTLAVNYLLKYLLLGDHPTTAFLIANCVATVVSYVLTRQVTFTDRNSAFRKRIQIIGFPLVSAVGIVINSAPLYASRWIFGFHYPQVTFLEQEIADFISGPIIGTLLAMAFRWWALHKFVFPSGSSEPQKVDQLA</sequence>
<comment type="caution">
    <text evidence="8">The sequence shown here is derived from an EMBL/GenBank/DDBJ whole genome shotgun (WGS) entry which is preliminary data.</text>
</comment>
<gene>
    <name evidence="8" type="ORF">CIK84_12685</name>
</gene>
<evidence type="ECO:0000256" key="4">
    <source>
        <dbReference type="ARBA" id="ARBA00022989"/>
    </source>
</evidence>
<keyword evidence="5 6" id="KW-0472">Membrane</keyword>
<evidence type="ECO:0000259" key="7">
    <source>
        <dbReference type="Pfam" id="PF04138"/>
    </source>
</evidence>
<dbReference type="PANTHER" id="PTHR38459">
    <property type="entry name" value="PROPHAGE BACTOPRENOL-LINKED GLUCOSE TRANSLOCASE HOMOLOG"/>
    <property type="match status" value="1"/>
</dbReference>
<evidence type="ECO:0000256" key="6">
    <source>
        <dbReference type="SAM" id="Phobius"/>
    </source>
</evidence>
<dbReference type="AlphaFoldDB" id="A0A2N7S070"/>
<dbReference type="GO" id="GO:0005886">
    <property type="term" value="C:plasma membrane"/>
    <property type="evidence" value="ECO:0007669"/>
    <property type="project" value="TreeGrafter"/>
</dbReference>
<accession>A0A2N7S070</accession>
<dbReference type="RefSeq" id="WP_102598682.1">
    <property type="nucleotide sequence ID" value="NZ_JBQDJG010000008.1"/>
</dbReference>
<dbReference type="Pfam" id="PF04138">
    <property type="entry name" value="GtrA_DPMS_TM"/>
    <property type="match status" value="1"/>
</dbReference>
<feature type="transmembrane region" description="Helical" evidence="6">
    <location>
        <begin position="72"/>
        <end position="93"/>
    </location>
</feature>
<evidence type="ECO:0000313" key="8">
    <source>
        <dbReference type="EMBL" id="PMQ19527.1"/>
    </source>
</evidence>
<dbReference type="InterPro" id="IPR051401">
    <property type="entry name" value="GtrA_CellWall_Glycosyl"/>
</dbReference>
<feature type="transmembrane region" description="Helical" evidence="6">
    <location>
        <begin position="113"/>
        <end position="134"/>
    </location>
</feature>
<comment type="similarity">
    <text evidence="2">Belongs to the GtrA family.</text>
</comment>
<keyword evidence="3 6" id="KW-0812">Transmembrane</keyword>
<evidence type="ECO:0000256" key="2">
    <source>
        <dbReference type="ARBA" id="ARBA00009399"/>
    </source>
</evidence>
<reference evidence="8 9" key="1">
    <citation type="journal article" date="2017" name="Elife">
        <title>Extensive horizontal gene transfer in cheese-associated bacteria.</title>
        <authorList>
            <person name="Bonham K.S."/>
            <person name="Wolfe B.E."/>
            <person name="Dutton R.J."/>
        </authorList>
    </citation>
    <scope>NUCLEOTIDE SEQUENCE [LARGE SCALE GENOMIC DNA]</scope>
    <source>
        <strain evidence="8 9">JB182</strain>
    </source>
</reference>
<name>A0A2N7S070_9MICC</name>
<evidence type="ECO:0000256" key="1">
    <source>
        <dbReference type="ARBA" id="ARBA00004141"/>
    </source>
</evidence>
<comment type="subcellular location">
    <subcellularLocation>
        <location evidence="1">Membrane</location>
        <topology evidence="1">Multi-pass membrane protein</topology>
    </subcellularLocation>
</comment>
<dbReference type="InterPro" id="IPR007267">
    <property type="entry name" value="GtrA_DPMS_TM"/>
</dbReference>
<protein>
    <recommendedName>
        <fullName evidence="7">GtrA/DPMS transmembrane domain-containing protein</fullName>
    </recommendedName>
</protein>
<feature type="transmembrane region" description="Helical" evidence="6">
    <location>
        <begin position="40"/>
        <end position="60"/>
    </location>
</feature>
<evidence type="ECO:0000256" key="5">
    <source>
        <dbReference type="ARBA" id="ARBA00023136"/>
    </source>
</evidence>
<dbReference type="PANTHER" id="PTHR38459:SF1">
    <property type="entry name" value="PROPHAGE BACTOPRENOL-LINKED GLUCOSE TRANSLOCASE HOMOLOG"/>
    <property type="match status" value="1"/>
</dbReference>
<keyword evidence="4 6" id="KW-1133">Transmembrane helix</keyword>